<dbReference type="GO" id="GO:0003677">
    <property type="term" value="F:DNA binding"/>
    <property type="evidence" value="ECO:0007669"/>
    <property type="project" value="InterPro"/>
</dbReference>
<keyword evidence="11" id="KW-1185">Reference proteome</keyword>
<protein>
    <recommendedName>
        <fullName evidence="9">C2H2 AKAP95-type domain-containing protein</fullName>
    </recommendedName>
</protein>
<evidence type="ECO:0000256" key="6">
    <source>
        <dbReference type="ARBA" id="ARBA00023242"/>
    </source>
</evidence>
<evidence type="ECO:0000256" key="7">
    <source>
        <dbReference type="PROSITE-ProRule" id="PRU01140"/>
    </source>
</evidence>
<dbReference type="InterPro" id="IPR034736">
    <property type="entry name" value="ZF_C2H2_AKAP95"/>
</dbReference>
<feature type="compositionally biased region" description="Basic and acidic residues" evidence="8">
    <location>
        <begin position="294"/>
        <end position="310"/>
    </location>
</feature>
<comment type="subcellular location">
    <subcellularLocation>
        <location evidence="1">Nucleus</location>
    </subcellularLocation>
</comment>
<dbReference type="PROSITE" id="PS51799">
    <property type="entry name" value="ZF_C2H2_AKAP95"/>
    <property type="match status" value="1"/>
</dbReference>
<evidence type="ECO:0000256" key="2">
    <source>
        <dbReference type="ARBA" id="ARBA00022723"/>
    </source>
</evidence>
<feature type="compositionally biased region" description="Acidic residues" evidence="8">
    <location>
        <begin position="278"/>
        <end position="293"/>
    </location>
</feature>
<proteinExistence type="inferred from homology"/>
<gene>
    <name evidence="10" type="ORF">AAFF_G00339850</name>
</gene>
<comment type="caution">
    <text evidence="10">The sequence shown here is derived from an EMBL/GenBank/DDBJ whole genome shotgun (WGS) entry which is preliminary data.</text>
</comment>
<dbReference type="AlphaFoldDB" id="A0AAD7SLH9"/>
<feature type="compositionally biased region" description="Gly residues" evidence="8">
    <location>
        <begin position="135"/>
        <end position="145"/>
    </location>
</feature>
<dbReference type="Proteomes" id="UP001221898">
    <property type="component" value="Unassembled WGS sequence"/>
</dbReference>
<evidence type="ECO:0000256" key="8">
    <source>
        <dbReference type="SAM" id="MobiDB-lite"/>
    </source>
</evidence>
<dbReference type="GO" id="GO:0008270">
    <property type="term" value="F:zinc ion binding"/>
    <property type="evidence" value="ECO:0007669"/>
    <property type="project" value="UniProtKB-KW"/>
</dbReference>
<feature type="compositionally biased region" description="Pro residues" evidence="8">
    <location>
        <begin position="210"/>
        <end position="220"/>
    </location>
</feature>
<keyword evidence="3" id="KW-0677">Repeat</keyword>
<dbReference type="EMBL" id="JAINUG010000054">
    <property type="protein sequence ID" value="KAJ8404212.1"/>
    <property type="molecule type" value="Genomic_DNA"/>
</dbReference>
<organism evidence="10 11">
    <name type="scientific">Aldrovandia affinis</name>
    <dbReference type="NCBI Taxonomy" id="143900"/>
    <lineage>
        <taxon>Eukaryota</taxon>
        <taxon>Metazoa</taxon>
        <taxon>Chordata</taxon>
        <taxon>Craniata</taxon>
        <taxon>Vertebrata</taxon>
        <taxon>Euteleostomi</taxon>
        <taxon>Actinopterygii</taxon>
        <taxon>Neopterygii</taxon>
        <taxon>Teleostei</taxon>
        <taxon>Notacanthiformes</taxon>
        <taxon>Halosauridae</taxon>
        <taxon>Aldrovandia</taxon>
    </lineage>
</organism>
<evidence type="ECO:0000259" key="9">
    <source>
        <dbReference type="PROSITE" id="PS51799"/>
    </source>
</evidence>
<feature type="region of interest" description="Disordered" evidence="8">
    <location>
        <begin position="497"/>
        <end position="595"/>
    </location>
</feature>
<dbReference type="PANTHER" id="PTHR12190:SF6">
    <property type="entry name" value="A-KINASE ANCHOR PROTEIN 8"/>
    <property type="match status" value="1"/>
</dbReference>
<keyword evidence="6" id="KW-0539">Nucleus</keyword>
<feature type="compositionally biased region" description="Polar residues" evidence="8">
    <location>
        <begin position="111"/>
        <end position="121"/>
    </location>
</feature>
<keyword evidence="4 7" id="KW-0863">Zinc-finger</keyword>
<accession>A0AAD7SLH9</accession>
<dbReference type="GO" id="GO:0034237">
    <property type="term" value="F:protein kinase A regulatory subunit binding"/>
    <property type="evidence" value="ECO:0007669"/>
    <property type="project" value="TreeGrafter"/>
</dbReference>
<feature type="compositionally biased region" description="Basic and acidic residues" evidence="8">
    <location>
        <begin position="99"/>
        <end position="110"/>
    </location>
</feature>
<feature type="domain" description="C2H2 AKAP95-type" evidence="9">
    <location>
        <begin position="432"/>
        <end position="455"/>
    </location>
</feature>
<feature type="compositionally biased region" description="Acidic residues" evidence="8">
    <location>
        <begin position="558"/>
        <end position="595"/>
    </location>
</feature>
<dbReference type="InterPro" id="IPR007071">
    <property type="entry name" value="AKAP95"/>
</dbReference>
<evidence type="ECO:0000256" key="4">
    <source>
        <dbReference type="ARBA" id="ARBA00022771"/>
    </source>
</evidence>
<evidence type="ECO:0000313" key="11">
    <source>
        <dbReference type="Proteomes" id="UP001221898"/>
    </source>
</evidence>
<feature type="region of interest" description="Disordered" evidence="8">
    <location>
        <begin position="1"/>
        <end position="334"/>
    </location>
</feature>
<reference evidence="10" key="1">
    <citation type="journal article" date="2023" name="Science">
        <title>Genome structures resolve the early diversification of teleost fishes.</title>
        <authorList>
            <person name="Parey E."/>
            <person name="Louis A."/>
            <person name="Montfort J."/>
            <person name="Bouchez O."/>
            <person name="Roques C."/>
            <person name="Iampietro C."/>
            <person name="Lluch J."/>
            <person name="Castinel A."/>
            <person name="Donnadieu C."/>
            <person name="Desvignes T."/>
            <person name="Floi Bucao C."/>
            <person name="Jouanno E."/>
            <person name="Wen M."/>
            <person name="Mejri S."/>
            <person name="Dirks R."/>
            <person name="Jansen H."/>
            <person name="Henkel C."/>
            <person name="Chen W.J."/>
            <person name="Zahm M."/>
            <person name="Cabau C."/>
            <person name="Klopp C."/>
            <person name="Thompson A.W."/>
            <person name="Robinson-Rechavi M."/>
            <person name="Braasch I."/>
            <person name="Lecointre G."/>
            <person name="Bobe J."/>
            <person name="Postlethwait J.H."/>
            <person name="Berthelot C."/>
            <person name="Roest Crollius H."/>
            <person name="Guiguen Y."/>
        </authorList>
    </citation>
    <scope>NUCLEOTIDE SEQUENCE</scope>
    <source>
        <strain evidence="10">NC1722</strain>
    </source>
</reference>
<evidence type="ECO:0000256" key="5">
    <source>
        <dbReference type="ARBA" id="ARBA00022833"/>
    </source>
</evidence>
<keyword evidence="5" id="KW-0862">Zinc</keyword>
<dbReference type="GO" id="GO:0016363">
    <property type="term" value="C:nuclear matrix"/>
    <property type="evidence" value="ECO:0007669"/>
    <property type="project" value="TreeGrafter"/>
</dbReference>
<evidence type="ECO:0000256" key="1">
    <source>
        <dbReference type="ARBA" id="ARBA00004123"/>
    </source>
</evidence>
<keyword evidence="2" id="KW-0479">Metal-binding</keyword>
<dbReference type="PANTHER" id="PTHR12190">
    <property type="entry name" value="A-KINASE ANCHOR PROTEIN AKAP 8"/>
    <property type="match status" value="1"/>
</dbReference>
<evidence type="ECO:0000256" key="3">
    <source>
        <dbReference type="ARBA" id="ARBA00022737"/>
    </source>
</evidence>
<feature type="compositionally biased region" description="Gly residues" evidence="8">
    <location>
        <begin position="156"/>
        <end position="184"/>
    </location>
</feature>
<name>A0AAD7SLH9_9TELE</name>
<comment type="similarity">
    <text evidence="7">Belongs to the AKAP95 family.</text>
</comment>
<sequence length="595" mass="64419">MDSSEHPGYEGYDYYNTGSSNAAPIDPYAYSGSWEAPKPSGGPGAAMSGDDGGTDRHQQGGGGGGGGSDGQAPRATSNSGKHTESPDSIIAKINQRLDLLSKDKGGKESQESSFRFDSFQSYMPADNEPYHYGEDAGGGSEGTGGSQSSENHSAGRRGGGAGRRGTGGSGGNRSRGGGNRGGEAGIPSKAGPKIGGVVEVEVEVEVEHAAPPPPPPPPPHHTMMGGRYPPYQPYGAAGGLLPWQRPSRKRARSERDGRKMRGGSKNADGRKKRRQTESDGEESEHNEEDNGEGDLEKGTGEEFEKKKSVGGEEEDEDEPKRKSRGRRSKEKQQKERSKMLFVCSLCKFRTPKEDEIHDHLEGRFHKDIISFLETQMPEGTAKFLQEYTVFRNKKILKKRQEVLEKEGPPQKPDHFRDLAQDEFCKRIEAAHCMACDMIIPGQRHLVQQHLASKDHLRNRKAITDQFKMSSVQIARSILSNKNISDMMEKHLKGEDPFTEEAVDQETHEEGAAPLGEGTTEKEGETEGEGGVANVSQQSAQDIVEGGEAEGSRAGDGGAEGEGEEGEGEAGGEDEEYSEDDLEEEEEDEEDENPMA</sequence>
<evidence type="ECO:0000313" key="10">
    <source>
        <dbReference type="EMBL" id="KAJ8404212.1"/>
    </source>
</evidence>
<dbReference type="Pfam" id="PF04988">
    <property type="entry name" value="AKAP95"/>
    <property type="match status" value="1"/>
</dbReference>
<feature type="compositionally biased region" description="Gly residues" evidence="8">
    <location>
        <begin position="59"/>
        <end position="69"/>
    </location>
</feature>